<evidence type="ECO:0000313" key="1">
    <source>
        <dbReference type="EMBL" id="AXR78136.1"/>
    </source>
</evidence>
<organism evidence="1 4">
    <name type="scientific">Natrarchaeobaculum sulfurireducens</name>
    <dbReference type="NCBI Taxonomy" id="2044521"/>
    <lineage>
        <taxon>Archaea</taxon>
        <taxon>Methanobacteriati</taxon>
        <taxon>Methanobacteriota</taxon>
        <taxon>Stenosarchaea group</taxon>
        <taxon>Halobacteria</taxon>
        <taxon>Halobacteriales</taxon>
        <taxon>Natrialbaceae</taxon>
        <taxon>Natrarchaeobaculum</taxon>
    </lineage>
</organism>
<dbReference type="EMBL" id="CP027033">
    <property type="protein sequence ID" value="AXR81875.1"/>
    <property type="molecule type" value="Genomic_DNA"/>
</dbReference>
<dbReference type="AlphaFoldDB" id="A0A346PF41"/>
<dbReference type="Proteomes" id="UP000258613">
    <property type="component" value="Chromosome"/>
</dbReference>
<dbReference type="PANTHER" id="PTHR17985:SF8">
    <property type="entry name" value="TRANSPORT AND GOLGI ORGANIZATION PROTEIN 2 HOMOLOG"/>
    <property type="match status" value="1"/>
</dbReference>
<keyword evidence="3" id="KW-1185">Reference proteome</keyword>
<accession>A0A346PQT0</accession>
<protein>
    <recommendedName>
        <fullName evidence="5">NRDE family protein</fullName>
    </recommendedName>
</protein>
<evidence type="ECO:0008006" key="5">
    <source>
        <dbReference type="Google" id="ProtNLM"/>
    </source>
</evidence>
<dbReference type="KEGG" id="nag:AArcMg_1868"/>
<name>A0A346PF41_9EURY</name>
<reference evidence="4" key="1">
    <citation type="submission" date="2017-10" db="EMBL/GenBank/DDBJ databases">
        <title>Phenotypic and genomic properties of facultatively anaerobic sulfur-reducing natronoarchaea from hypersaline soda lakes.</title>
        <authorList>
            <person name="Sorokin D.Y."/>
            <person name="Kublanov I.V."/>
            <person name="Roman P."/>
            <person name="Sinninghe Damste J.S."/>
            <person name="Golyshin P.N."/>
            <person name="Rojo D."/>
            <person name="Ciordia S."/>
            <person name="Mena Md.C."/>
            <person name="Ferrer M."/>
            <person name="Messina E."/>
            <person name="Smedile F."/>
            <person name="La Spada G."/>
            <person name="La Cono V."/>
            <person name="Yakimov M.M."/>
        </authorList>
    </citation>
    <scope>NUCLEOTIDE SEQUENCE [LARGE SCALE GENOMIC DNA]</scope>
    <source>
        <strain evidence="4">AArc1</strain>
    </source>
</reference>
<gene>
    <name evidence="1" type="ORF">AArc1_1812</name>
    <name evidence="2" type="ORF">AArcMg_1868</name>
</gene>
<dbReference type="Proteomes" id="UP000258707">
    <property type="component" value="Chromosome"/>
</dbReference>
<dbReference type="KEGG" id="nan:AArc1_1812"/>
<dbReference type="PANTHER" id="PTHR17985">
    <property type="entry name" value="SER/THR-RICH PROTEIN T10 IN DGCR REGION"/>
    <property type="match status" value="1"/>
</dbReference>
<dbReference type="Pfam" id="PF05742">
    <property type="entry name" value="TANGO2"/>
    <property type="match status" value="1"/>
</dbReference>
<evidence type="ECO:0000313" key="2">
    <source>
        <dbReference type="EMBL" id="AXR81875.1"/>
    </source>
</evidence>
<dbReference type="InterPro" id="IPR008551">
    <property type="entry name" value="TANGO2"/>
</dbReference>
<dbReference type="Gene3D" id="3.60.60.10">
    <property type="entry name" value="Penicillin V Acylase, Chain A"/>
    <property type="match status" value="1"/>
</dbReference>
<reference evidence="3" key="2">
    <citation type="submission" date="2018-02" db="EMBL/GenBank/DDBJ databases">
        <title>Phenotypic and genomic properties of facultatively anaerobic sulfur-reducing natronoarchaea from hypersaline soda lakes.</title>
        <authorList>
            <person name="Sorokin D.Y."/>
            <person name="Kublanov I.V."/>
            <person name="Roman P."/>
            <person name="Sinninghe Damste J.S."/>
            <person name="Golyshin P.N."/>
            <person name="Rojo D."/>
            <person name="Ciordia S."/>
            <person name="Mena M.D.C."/>
            <person name="Ferrer M."/>
            <person name="Messina E."/>
            <person name="Smedile F."/>
            <person name="La Spada G."/>
            <person name="La Cono V."/>
            <person name="Yakimov M.M."/>
        </authorList>
    </citation>
    <scope>NUCLEOTIDE SEQUENCE [LARGE SCALE GENOMIC DNA]</scope>
    <source>
        <strain evidence="3">AArc-Mg</strain>
    </source>
</reference>
<sequence>MRRRFWKLESSELKGAASLFSTVCTLALAWEVFDDAPVAVAANRDESLERKSRPPELYREEPLVVAPRDAAAGGTWIGVNEHDVVVGITNKWNDADLAGERSRGLLVADTLEAASATDAASIVEAETASTEYEGFYLVVADASDAFCYEWNGELARIDFEPGVHVVVNAAVDDHVDAPATRTDAARAQARNGQAVRRALATESDETVDEWLERAGGVLGDHEYGVCIHREGFGTRSSSLIATGEASTYRFASGSPCRSTYEPVVVADRLEADGDVEGHI</sequence>
<evidence type="ECO:0000313" key="4">
    <source>
        <dbReference type="Proteomes" id="UP000258707"/>
    </source>
</evidence>
<dbReference type="EMBL" id="CP024047">
    <property type="protein sequence ID" value="AXR78136.1"/>
    <property type="molecule type" value="Genomic_DNA"/>
</dbReference>
<reference evidence="1" key="3">
    <citation type="journal article" date="2019" name="Int. J. Syst. Evol. Microbiol.">
        <title>Natronolimnobius sulfurireducens sp. nov. and Halalkaliarchaeum desulfuricum gen. nov., sp. nov., the first sulfur-respiring alkaliphilic haloarchaea from hypersaline alkaline lakes.</title>
        <authorList>
            <person name="Sorokin D.Y."/>
            <person name="Yakimov M."/>
            <person name="Messina E."/>
            <person name="Merkel A.Y."/>
            <person name="Bale N.J."/>
            <person name="Sinninghe Damste J.S."/>
        </authorList>
    </citation>
    <scope>NUCLEOTIDE SEQUENCE</scope>
    <source>
        <strain evidence="2">AArc-Mg</strain>
        <strain evidence="1">AArc1</strain>
    </source>
</reference>
<accession>A0A346PF41</accession>
<proteinExistence type="predicted"/>
<evidence type="ECO:0000313" key="3">
    <source>
        <dbReference type="Proteomes" id="UP000258613"/>
    </source>
</evidence>